<dbReference type="GO" id="GO:0006355">
    <property type="term" value="P:regulation of DNA-templated transcription"/>
    <property type="evidence" value="ECO:0007669"/>
    <property type="project" value="InterPro"/>
</dbReference>
<dbReference type="SUPFAM" id="SSF55781">
    <property type="entry name" value="GAF domain-like"/>
    <property type="match status" value="1"/>
</dbReference>
<proteinExistence type="predicted"/>
<dbReference type="Gene3D" id="3.30.450.40">
    <property type="match status" value="1"/>
</dbReference>
<dbReference type="GO" id="GO:0003677">
    <property type="term" value="F:DNA binding"/>
    <property type="evidence" value="ECO:0007669"/>
    <property type="project" value="UniProtKB-KW"/>
</dbReference>
<keyword evidence="1" id="KW-0547">Nucleotide-binding</keyword>
<dbReference type="Pfam" id="PF25601">
    <property type="entry name" value="AAA_lid_14"/>
    <property type="match status" value="1"/>
</dbReference>
<dbReference type="Proteomes" id="UP000468388">
    <property type="component" value="Unassembled WGS sequence"/>
</dbReference>
<evidence type="ECO:0000256" key="6">
    <source>
        <dbReference type="ARBA" id="ARBA00023163"/>
    </source>
</evidence>
<dbReference type="OrthoDB" id="9782110at2"/>
<evidence type="ECO:0000256" key="5">
    <source>
        <dbReference type="ARBA" id="ARBA00023159"/>
    </source>
</evidence>
<dbReference type="CDD" id="cd00009">
    <property type="entry name" value="AAA"/>
    <property type="match status" value="1"/>
</dbReference>
<dbReference type="InterPro" id="IPR025662">
    <property type="entry name" value="Sigma_54_int_dom_ATP-bd_1"/>
</dbReference>
<keyword evidence="7" id="KW-0175">Coiled coil</keyword>
<dbReference type="SMART" id="SM00065">
    <property type="entry name" value="GAF"/>
    <property type="match status" value="1"/>
</dbReference>
<accession>A0A6N8J5J9</accession>
<dbReference type="PANTHER" id="PTHR32071:SF57">
    <property type="entry name" value="C4-DICARBOXYLATE TRANSPORT TRANSCRIPTIONAL REGULATORY PROTEIN DCTD"/>
    <property type="match status" value="1"/>
</dbReference>
<dbReference type="PANTHER" id="PTHR32071">
    <property type="entry name" value="TRANSCRIPTIONAL REGULATORY PROTEIN"/>
    <property type="match status" value="1"/>
</dbReference>
<comment type="caution">
    <text evidence="9">The sequence shown here is derived from an EMBL/GenBank/DDBJ whole genome shotgun (WGS) entry which is preliminary data.</text>
</comment>
<dbReference type="PROSITE" id="PS50045">
    <property type="entry name" value="SIGMA54_INTERACT_4"/>
    <property type="match status" value="1"/>
</dbReference>
<dbReference type="Pfam" id="PF13185">
    <property type="entry name" value="GAF_2"/>
    <property type="match status" value="1"/>
</dbReference>
<organism evidence="9 10">
    <name type="scientific">Chitinophaga oryziterrae</name>
    <dbReference type="NCBI Taxonomy" id="1031224"/>
    <lineage>
        <taxon>Bacteria</taxon>
        <taxon>Pseudomonadati</taxon>
        <taxon>Bacteroidota</taxon>
        <taxon>Chitinophagia</taxon>
        <taxon>Chitinophagales</taxon>
        <taxon>Chitinophagaceae</taxon>
        <taxon>Chitinophaga</taxon>
    </lineage>
</organism>
<dbReference type="InterPro" id="IPR003593">
    <property type="entry name" value="AAA+_ATPase"/>
</dbReference>
<dbReference type="InterPro" id="IPR025944">
    <property type="entry name" value="Sigma_54_int_dom_CS"/>
</dbReference>
<feature type="coiled-coil region" evidence="7">
    <location>
        <begin position="177"/>
        <end position="211"/>
    </location>
</feature>
<evidence type="ECO:0000256" key="7">
    <source>
        <dbReference type="SAM" id="Coils"/>
    </source>
</evidence>
<keyword evidence="4" id="KW-0238">DNA-binding</keyword>
<dbReference type="PROSITE" id="PS00688">
    <property type="entry name" value="SIGMA54_INTERACT_3"/>
    <property type="match status" value="1"/>
</dbReference>
<dbReference type="SUPFAM" id="SSF46689">
    <property type="entry name" value="Homeodomain-like"/>
    <property type="match status" value="1"/>
</dbReference>
<evidence type="ECO:0000259" key="8">
    <source>
        <dbReference type="PROSITE" id="PS50045"/>
    </source>
</evidence>
<dbReference type="InterPro" id="IPR029016">
    <property type="entry name" value="GAF-like_dom_sf"/>
</dbReference>
<gene>
    <name evidence="9" type="ORF">GO495_07000</name>
</gene>
<reference evidence="9 10" key="1">
    <citation type="submission" date="2019-12" db="EMBL/GenBank/DDBJ databases">
        <title>The draft genomic sequence of strain Chitinophaga oryziterrae JCM 16595.</title>
        <authorList>
            <person name="Zhang X."/>
        </authorList>
    </citation>
    <scope>NUCLEOTIDE SEQUENCE [LARGE SCALE GENOMIC DNA]</scope>
    <source>
        <strain evidence="9 10">JCM 16595</strain>
    </source>
</reference>
<evidence type="ECO:0000256" key="4">
    <source>
        <dbReference type="ARBA" id="ARBA00023125"/>
    </source>
</evidence>
<dbReference type="AlphaFoldDB" id="A0A6N8J5J9"/>
<dbReference type="FunFam" id="3.40.50.300:FF:000006">
    <property type="entry name" value="DNA-binding transcriptional regulator NtrC"/>
    <property type="match status" value="1"/>
</dbReference>
<sequence>MTKENLWESLQEKEKEQEVLLSFSNDLSAARDKEELSRIIHERLSELFVYDDFVICTVDEAQKMHKTFFHFFREKPKDYELYDRVINGSYPVEDGFYNLVLASKEIIRFDLTKMELPQYIQYHYNDGIREVIAIALHNQKRKVGTFFLLLKNPDTFTPQALRLLQGLSYQLAITIANIIANEQIEKQLNEIRHYKQQLEEENLYLQEERNEGYNFSEIIGAGTEMQKIFRLISQVAPSDSTVLLMGETGTGKELIARAIHNGSPHKDKLMVKVNCATLPPNLIESELFGHEKGSFTGATERRIGKFELANNSTLFLDEVGELPMELQSKLLRVLQEKEIERIGGRGSIKVNVRIIAATNRSLQKEVDAGRFRSDLFYRLNVFPVTLPPLRNRKEDIPVLTNHFVARYARSAGKKINTVSPKVMESLLAYSWPGNVRELEHLVERSVLLTTGTTIRQMYLPAGNQKETNAGEFTIVTLDEMERTYILKVLKVCKGRISGPFGAAVKLGLPSTTLISKMQKLGIKKEHFHDPL</sequence>
<keyword evidence="6" id="KW-0804">Transcription</keyword>
<dbReference type="EMBL" id="WRXO01000001">
    <property type="protein sequence ID" value="MVT40323.1"/>
    <property type="molecule type" value="Genomic_DNA"/>
</dbReference>
<evidence type="ECO:0000256" key="1">
    <source>
        <dbReference type="ARBA" id="ARBA00022741"/>
    </source>
</evidence>
<evidence type="ECO:0000313" key="9">
    <source>
        <dbReference type="EMBL" id="MVT40323.1"/>
    </source>
</evidence>
<dbReference type="InterPro" id="IPR058031">
    <property type="entry name" value="AAA_lid_NorR"/>
</dbReference>
<evidence type="ECO:0000313" key="10">
    <source>
        <dbReference type="Proteomes" id="UP000468388"/>
    </source>
</evidence>
<dbReference type="Gene3D" id="3.40.50.300">
    <property type="entry name" value="P-loop containing nucleotide triphosphate hydrolases"/>
    <property type="match status" value="1"/>
</dbReference>
<keyword evidence="2" id="KW-0067">ATP-binding</keyword>
<feature type="domain" description="Sigma-54 factor interaction" evidence="8">
    <location>
        <begin position="218"/>
        <end position="447"/>
    </location>
</feature>
<evidence type="ECO:0000256" key="3">
    <source>
        <dbReference type="ARBA" id="ARBA00023015"/>
    </source>
</evidence>
<dbReference type="InterPro" id="IPR009057">
    <property type="entry name" value="Homeodomain-like_sf"/>
</dbReference>
<dbReference type="InterPro" id="IPR027417">
    <property type="entry name" value="P-loop_NTPase"/>
</dbReference>
<dbReference type="SUPFAM" id="SSF52540">
    <property type="entry name" value="P-loop containing nucleoside triphosphate hydrolases"/>
    <property type="match status" value="1"/>
</dbReference>
<protein>
    <submittedName>
        <fullName evidence="9">AAA family ATPase</fullName>
    </submittedName>
</protein>
<keyword evidence="10" id="KW-1185">Reference proteome</keyword>
<dbReference type="Pfam" id="PF00158">
    <property type="entry name" value="Sigma54_activat"/>
    <property type="match status" value="1"/>
</dbReference>
<dbReference type="FunFam" id="1.10.8.60:FF:000014">
    <property type="entry name" value="DNA-binding transcriptional regulator NtrC"/>
    <property type="match status" value="1"/>
</dbReference>
<dbReference type="Gene3D" id="1.10.10.60">
    <property type="entry name" value="Homeodomain-like"/>
    <property type="match status" value="1"/>
</dbReference>
<name>A0A6N8J5J9_9BACT</name>
<dbReference type="RefSeq" id="WP_157298958.1">
    <property type="nucleotide sequence ID" value="NZ_BAAAZB010000005.1"/>
</dbReference>
<dbReference type="Gene3D" id="1.10.8.60">
    <property type="match status" value="1"/>
</dbReference>
<dbReference type="SMART" id="SM00382">
    <property type="entry name" value="AAA"/>
    <property type="match status" value="1"/>
</dbReference>
<evidence type="ECO:0000256" key="2">
    <source>
        <dbReference type="ARBA" id="ARBA00022840"/>
    </source>
</evidence>
<dbReference type="InterPro" id="IPR002078">
    <property type="entry name" value="Sigma_54_int"/>
</dbReference>
<dbReference type="GO" id="GO:0005524">
    <property type="term" value="F:ATP binding"/>
    <property type="evidence" value="ECO:0007669"/>
    <property type="project" value="UniProtKB-KW"/>
</dbReference>
<dbReference type="InterPro" id="IPR003018">
    <property type="entry name" value="GAF"/>
</dbReference>
<keyword evidence="5" id="KW-0010">Activator</keyword>
<keyword evidence="3" id="KW-0805">Transcription regulation</keyword>
<dbReference type="PROSITE" id="PS00675">
    <property type="entry name" value="SIGMA54_INTERACT_1"/>
    <property type="match status" value="1"/>
</dbReference>